<protein>
    <submittedName>
        <fullName evidence="2">Uncharacterized protein</fullName>
    </submittedName>
</protein>
<gene>
    <name evidence="2" type="ORF">F444_10677</name>
</gene>
<proteinExistence type="predicted"/>
<sequence>MTTEVSRLLVLGTDQDSNAEVISKLRALCCDADAEVSVSDVTLLNLQTKYYQAPVELHVHRVRDNTPEPALQHELHEYEAVMCVANTESFAHMHQLAKRIVDTLPYDVCLLVTSTSSATTKSVKKMETWCQDNGFELVDLDTEKVVSPDSVIDEKQGMERVLEALQCTMWRSMEMNPPKVETAAKSKEEATAMTEKVEKNEDIENQKENKADNDEQGGATDDTKLQALLQALEIAGDGGASGEGGEDDIDMAQFSALISEVRNVRDQGQSLTDEQRRERAAEVAMKLWTFLGADDGASDSD</sequence>
<dbReference type="Pfam" id="PF10199">
    <property type="entry name" value="Adaptin_binding"/>
    <property type="match status" value="1"/>
</dbReference>
<dbReference type="EMBL" id="ANJA01001908">
    <property type="protein sequence ID" value="ETO73381.1"/>
    <property type="molecule type" value="Genomic_DNA"/>
</dbReference>
<dbReference type="OrthoDB" id="1741717at2759"/>
<reference evidence="2 3" key="1">
    <citation type="submission" date="2013-11" db="EMBL/GenBank/DDBJ databases">
        <title>The Genome Sequence of Phytophthora parasitica P1976.</title>
        <authorList>
            <consortium name="The Broad Institute Genomics Platform"/>
            <person name="Russ C."/>
            <person name="Tyler B."/>
            <person name="Panabieres F."/>
            <person name="Shan W."/>
            <person name="Tripathy S."/>
            <person name="Grunwald N."/>
            <person name="Machado M."/>
            <person name="Johnson C.S."/>
            <person name="Walker B."/>
            <person name="Young S."/>
            <person name="Zeng Q."/>
            <person name="Gargeya S."/>
            <person name="Fitzgerald M."/>
            <person name="Haas B."/>
            <person name="Abouelleil A."/>
            <person name="Allen A.W."/>
            <person name="Alvarado L."/>
            <person name="Arachchi H.M."/>
            <person name="Berlin A.M."/>
            <person name="Chapman S.B."/>
            <person name="Gainer-Dewar J."/>
            <person name="Goldberg J."/>
            <person name="Griggs A."/>
            <person name="Gujja S."/>
            <person name="Hansen M."/>
            <person name="Howarth C."/>
            <person name="Imamovic A."/>
            <person name="Ireland A."/>
            <person name="Larimer J."/>
            <person name="McCowan C."/>
            <person name="Murphy C."/>
            <person name="Pearson M."/>
            <person name="Poon T.W."/>
            <person name="Priest M."/>
            <person name="Roberts A."/>
            <person name="Saif S."/>
            <person name="Shea T."/>
            <person name="Sisk P."/>
            <person name="Sykes S."/>
            <person name="Wortman J."/>
            <person name="Nusbaum C."/>
            <person name="Birren B."/>
        </authorList>
    </citation>
    <scope>NUCLEOTIDE SEQUENCE [LARGE SCALE GENOMIC DNA]</scope>
    <source>
        <strain evidence="2 3">P1976</strain>
    </source>
</reference>
<evidence type="ECO:0000313" key="2">
    <source>
        <dbReference type="EMBL" id="ETO73381.1"/>
    </source>
</evidence>
<feature type="compositionally biased region" description="Basic and acidic residues" evidence="1">
    <location>
        <begin position="182"/>
        <end position="213"/>
    </location>
</feature>
<name>A0A081A3C0_PHYNI</name>
<comment type="caution">
    <text evidence="2">The sequence shown here is derived from an EMBL/GenBank/DDBJ whole genome shotgun (WGS) entry which is preliminary data.</text>
</comment>
<accession>A0A081A3C0</accession>
<dbReference type="InterPro" id="IPR019341">
    <property type="entry name" value="Alpha/Gamma-adaptin-bd_p34"/>
</dbReference>
<feature type="region of interest" description="Disordered" evidence="1">
    <location>
        <begin position="178"/>
        <end position="220"/>
    </location>
</feature>
<evidence type="ECO:0000256" key="1">
    <source>
        <dbReference type="SAM" id="MobiDB-lite"/>
    </source>
</evidence>
<dbReference type="PANTHER" id="PTHR14659">
    <property type="entry name" value="ALPHA- AND GAMMA-ADAPTIN-BINDING PROTEIN P34"/>
    <property type="match status" value="1"/>
</dbReference>
<organism evidence="2 3">
    <name type="scientific">Phytophthora nicotianae P1976</name>
    <dbReference type="NCBI Taxonomy" id="1317066"/>
    <lineage>
        <taxon>Eukaryota</taxon>
        <taxon>Sar</taxon>
        <taxon>Stramenopiles</taxon>
        <taxon>Oomycota</taxon>
        <taxon>Peronosporomycetes</taxon>
        <taxon>Peronosporales</taxon>
        <taxon>Peronosporaceae</taxon>
        <taxon>Phytophthora</taxon>
    </lineage>
</organism>
<dbReference type="Gene3D" id="3.40.50.11960">
    <property type="match status" value="1"/>
</dbReference>
<dbReference type="AlphaFoldDB" id="A0A081A3C0"/>
<dbReference type="Proteomes" id="UP000028582">
    <property type="component" value="Unassembled WGS sequence"/>
</dbReference>
<evidence type="ECO:0000313" key="3">
    <source>
        <dbReference type="Proteomes" id="UP000028582"/>
    </source>
</evidence>
<dbReference type="PANTHER" id="PTHR14659:SF1">
    <property type="entry name" value="ALPHA- AND GAMMA-ADAPTIN-BINDING PROTEIN P34"/>
    <property type="match status" value="1"/>
</dbReference>